<protein>
    <submittedName>
        <fullName evidence="2">Uncharacterized protein</fullName>
    </submittedName>
</protein>
<keyword evidence="1" id="KW-0812">Transmembrane</keyword>
<reference evidence="2" key="1">
    <citation type="submission" date="2023-03" db="EMBL/GenBank/DDBJ databases">
        <title>Massive genome expansion in bonnet fungi (Mycena s.s.) driven by repeated elements and novel gene families across ecological guilds.</title>
        <authorList>
            <consortium name="Lawrence Berkeley National Laboratory"/>
            <person name="Harder C.B."/>
            <person name="Miyauchi S."/>
            <person name="Viragh M."/>
            <person name="Kuo A."/>
            <person name="Thoen E."/>
            <person name="Andreopoulos B."/>
            <person name="Lu D."/>
            <person name="Skrede I."/>
            <person name="Drula E."/>
            <person name="Henrissat B."/>
            <person name="Morin E."/>
            <person name="Kohler A."/>
            <person name="Barry K."/>
            <person name="LaButti K."/>
            <person name="Morin E."/>
            <person name="Salamov A."/>
            <person name="Lipzen A."/>
            <person name="Mereny Z."/>
            <person name="Hegedus B."/>
            <person name="Baldrian P."/>
            <person name="Stursova M."/>
            <person name="Weitz H."/>
            <person name="Taylor A."/>
            <person name="Grigoriev I.V."/>
            <person name="Nagy L.G."/>
            <person name="Martin F."/>
            <person name="Kauserud H."/>
        </authorList>
    </citation>
    <scope>NUCLEOTIDE SEQUENCE</scope>
    <source>
        <strain evidence="2">CBHHK002</strain>
    </source>
</reference>
<evidence type="ECO:0000313" key="2">
    <source>
        <dbReference type="EMBL" id="KAJ7306319.1"/>
    </source>
</evidence>
<evidence type="ECO:0000313" key="3">
    <source>
        <dbReference type="Proteomes" id="UP001218218"/>
    </source>
</evidence>
<comment type="caution">
    <text evidence="2">The sequence shown here is derived from an EMBL/GenBank/DDBJ whole genome shotgun (WGS) entry which is preliminary data.</text>
</comment>
<sequence length="71" mass="8124">MLSTERNAIPLPTHYPCIYLLLLASLVTTRILCPWFFSPSTYDSDRVSCSFLSPGVVLMCDRHWTRTLDTT</sequence>
<name>A0AAD6Z4Q1_9AGAR</name>
<evidence type="ECO:0000256" key="1">
    <source>
        <dbReference type="SAM" id="Phobius"/>
    </source>
</evidence>
<proteinExistence type="predicted"/>
<accession>A0AAD6Z4Q1</accession>
<gene>
    <name evidence="2" type="ORF">DFH08DRAFT_902175</name>
</gene>
<feature type="transmembrane region" description="Helical" evidence="1">
    <location>
        <begin position="18"/>
        <end position="37"/>
    </location>
</feature>
<dbReference type="AlphaFoldDB" id="A0AAD6Z4Q1"/>
<dbReference type="Proteomes" id="UP001218218">
    <property type="component" value="Unassembled WGS sequence"/>
</dbReference>
<keyword evidence="3" id="KW-1185">Reference proteome</keyword>
<dbReference type="EMBL" id="JARIHO010000093">
    <property type="protein sequence ID" value="KAJ7306319.1"/>
    <property type="molecule type" value="Genomic_DNA"/>
</dbReference>
<keyword evidence="1" id="KW-1133">Transmembrane helix</keyword>
<organism evidence="2 3">
    <name type="scientific">Mycena albidolilacea</name>
    <dbReference type="NCBI Taxonomy" id="1033008"/>
    <lineage>
        <taxon>Eukaryota</taxon>
        <taxon>Fungi</taxon>
        <taxon>Dikarya</taxon>
        <taxon>Basidiomycota</taxon>
        <taxon>Agaricomycotina</taxon>
        <taxon>Agaricomycetes</taxon>
        <taxon>Agaricomycetidae</taxon>
        <taxon>Agaricales</taxon>
        <taxon>Marasmiineae</taxon>
        <taxon>Mycenaceae</taxon>
        <taxon>Mycena</taxon>
    </lineage>
</organism>
<keyword evidence="1" id="KW-0472">Membrane</keyword>